<dbReference type="InterPro" id="IPR029030">
    <property type="entry name" value="Caspase-like_dom_sf"/>
</dbReference>
<dbReference type="InterPro" id="IPR011600">
    <property type="entry name" value="Pept_C14_caspase"/>
</dbReference>
<accession>A0A6B3N4G7</accession>
<dbReference type="SUPFAM" id="SSF52129">
    <property type="entry name" value="Caspase-like"/>
    <property type="match status" value="1"/>
</dbReference>
<dbReference type="EMBL" id="JAAHFQ010000029">
    <property type="protein sequence ID" value="NER26420.1"/>
    <property type="molecule type" value="Genomic_DNA"/>
</dbReference>
<dbReference type="Gene3D" id="3.40.50.300">
    <property type="entry name" value="P-loop containing nucleotide triphosphate hydrolases"/>
    <property type="match status" value="1"/>
</dbReference>
<dbReference type="SUPFAM" id="SSF52540">
    <property type="entry name" value="P-loop containing nucleoside triphosphate hydrolases"/>
    <property type="match status" value="1"/>
</dbReference>
<dbReference type="Pfam" id="PF20703">
    <property type="entry name" value="nSTAND1"/>
    <property type="match status" value="1"/>
</dbReference>
<dbReference type="AlphaFoldDB" id="A0A6B3N4G7"/>
<dbReference type="GO" id="GO:0006508">
    <property type="term" value="P:proteolysis"/>
    <property type="evidence" value="ECO:0007669"/>
    <property type="project" value="InterPro"/>
</dbReference>
<dbReference type="SUPFAM" id="SSF140869">
    <property type="entry name" value="GUN4-like"/>
    <property type="match status" value="1"/>
</dbReference>
<reference evidence="3" key="1">
    <citation type="submission" date="2019-11" db="EMBL/GenBank/DDBJ databases">
        <title>Genomic insights into an expanded diversity of filamentous marine cyanobacteria reveals the extraordinary biosynthetic potential of Moorea and Okeania.</title>
        <authorList>
            <person name="Ferreira Leao T."/>
            <person name="Wang M."/>
            <person name="Moss N."/>
            <person name="Da Silva R."/>
            <person name="Sanders J."/>
            <person name="Nurk S."/>
            <person name="Gurevich A."/>
            <person name="Humphrey G."/>
            <person name="Reher R."/>
            <person name="Zhu Q."/>
            <person name="Belda-Ferre P."/>
            <person name="Glukhov E."/>
            <person name="Rex R."/>
            <person name="Dorrestein P.C."/>
            <person name="Knight R."/>
            <person name="Pevzner P."/>
            <person name="Gerwick W.H."/>
            <person name="Gerwick L."/>
        </authorList>
    </citation>
    <scope>NUCLEOTIDE SEQUENCE</scope>
    <source>
        <strain evidence="3">SIO1C4</strain>
    </source>
</reference>
<feature type="domain" description="Novel STAND NTPase 1" evidence="2">
    <location>
        <begin position="262"/>
        <end position="669"/>
    </location>
</feature>
<dbReference type="InterPro" id="IPR049052">
    <property type="entry name" value="nSTAND1"/>
</dbReference>
<protein>
    <recommendedName>
        <fullName evidence="4">Peptidase C14</fullName>
    </recommendedName>
</protein>
<name>A0A6B3N4G7_9CYAN</name>
<evidence type="ECO:0008006" key="4">
    <source>
        <dbReference type="Google" id="ProtNLM"/>
    </source>
</evidence>
<evidence type="ECO:0000313" key="3">
    <source>
        <dbReference type="EMBL" id="NER26420.1"/>
    </source>
</evidence>
<organism evidence="3">
    <name type="scientific">Symploca sp. SIO1C4</name>
    <dbReference type="NCBI Taxonomy" id="2607765"/>
    <lineage>
        <taxon>Bacteria</taxon>
        <taxon>Bacillati</taxon>
        <taxon>Cyanobacteriota</taxon>
        <taxon>Cyanophyceae</taxon>
        <taxon>Coleofasciculales</taxon>
        <taxon>Coleofasciculaceae</taxon>
        <taxon>Symploca</taxon>
    </lineage>
</organism>
<dbReference type="GO" id="GO:0004197">
    <property type="term" value="F:cysteine-type endopeptidase activity"/>
    <property type="evidence" value="ECO:0007669"/>
    <property type="project" value="InterPro"/>
</dbReference>
<evidence type="ECO:0000259" key="1">
    <source>
        <dbReference type="Pfam" id="PF00656"/>
    </source>
</evidence>
<proteinExistence type="predicted"/>
<feature type="domain" description="Peptidase C14 caspase" evidence="1">
    <location>
        <begin position="5"/>
        <end position="223"/>
    </location>
</feature>
<dbReference type="Pfam" id="PF00656">
    <property type="entry name" value="Peptidase_C14"/>
    <property type="match status" value="1"/>
</dbReference>
<comment type="caution">
    <text evidence="3">The sequence shown here is derived from an EMBL/GenBank/DDBJ whole genome shotgun (WGS) entry which is preliminary data.</text>
</comment>
<gene>
    <name evidence="3" type="ORF">F6J89_02035</name>
</gene>
<evidence type="ECO:0000259" key="2">
    <source>
        <dbReference type="Pfam" id="PF20703"/>
    </source>
</evidence>
<sequence length="980" mass="110628">MSRDALVVGINTYKYEGLSNLQAPASDAEAIAQLLEKHGDFKVWRLPEAINQESGSSYIGGKIKVTLAQLEDSLIKLFNPQAKSVPDTALFYFSGHGLRRTLGIQEGFLATSDSYPEARFYGLSLQGLRRLLQESPIKQQIVWLDCCHSGELLNMNEADPGDQGQARDRCFITASREFEKAYEDISEPYSVLTKVLLEGLDPSRYPERWVTNYSLVDFLNQHLKGVPQCPTFHNFGEPINLTRTWEIKPAESTSENNSAICPYKGLEYFDCNEEDPKYFFGREKLTDRLIVKMRQCNFLAILGASGSGKSSVLRAGLLHQLKLGQKLGGSQQWQFYLMLPGEHPLQNLAKVFLEPDLTQVERAEQLKKAQELLTEGANGLCHLVQASDAPRVVLIIDQFEEVFSLCKNEVDRQKFIECLLGASEQVKDQLSLIISMRADFFSKCLESEYSSLTDKIKDNLMVEPMTQEELRRAITLPAQRVNLGIEPELVEQMVQDVKGSPGSLPLLQDTLTELWKNINDNTLELGTYAQLGGISGTLNQRANKVYEDFDTRRQEATKHIFLYLTQLGEGTEDTRRRVLKQDLVTPKYQETLIDEVVQKLADEKLVVTSFLGEKGLEAERVAVVDVAHEALIRHWGKLREWLDENRVLLQKQKRIADYARIWQENQYQSDLLLRGNLLLEAEDIFIKYTDELPEQVQKFVIASVEERVQQQQRAKVTIGAMAVLAAFVLGLGLYSYVQALGLHFEEQYNKLITGGSAEPEQLKVLSKALQKAKWEAKKGADTTAIKTYKEILRAAQNIEESIQEIPNKFSDNAQKKIEDIQEDTEISLAKLVKEHYIPALEKELNKPKPDFGILKPGAKLSDFENQFTGALKTTYEVLMGSPGLAADSIYKNGSLDSNEVIFLPCQTLKTIDYLWRQATNGNCGFHGEDSWLAPNCQELKGETLTFILFESEKPIRKHLQNCEITPSSHSTLPSNSNICS</sequence>
<dbReference type="InterPro" id="IPR027417">
    <property type="entry name" value="P-loop_NTPase"/>
</dbReference>
<dbReference type="InterPro" id="IPR037215">
    <property type="entry name" value="GUN4-like_sf"/>
</dbReference>
<dbReference type="Gene3D" id="3.40.50.1460">
    <property type="match status" value="1"/>
</dbReference>